<accession>A0ABT8T4P2</accession>
<dbReference type="PANTHER" id="PTHR41786:SF1">
    <property type="entry name" value="6-HYDROXYMETHYLPTERIN DIPHOSPHOKINASE MPTE-LIKE DOMAIN-CONTAINING PROTEIN"/>
    <property type="match status" value="1"/>
</dbReference>
<keyword evidence="1" id="KW-0812">Transmembrane</keyword>
<keyword evidence="1" id="KW-0472">Membrane</keyword>
<dbReference type="Proteomes" id="UP001171111">
    <property type="component" value="Unassembled WGS sequence"/>
</dbReference>
<evidence type="ECO:0000313" key="3">
    <source>
        <dbReference type="EMBL" id="MDO2408500.1"/>
    </source>
</evidence>
<dbReference type="Pfam" id="PF01973">
    <property type="entry name" value="MptE-like"/>
    <property type="match status" value="1"/>
</dbReference>
<dbReference type="EMBL" id="JAULJQ010000001">
    <property type="protein sequence ID" value="MDO2408500.1"/>
    <property type="molecule type" value="Genomic_DNA"/>
</dbReference>
<dbReference type="RefSeq" id="WP_302243206.1">
    <property type="nucleotide sequence ID" value="NZ_JAULJQ010000001.1"/>
</dbReference>
<name>A0ABT8T4P2_9BACT</name>
<feature type="domain" description="6-hydroxymethylpterin diphosphokinase MptE-like" evidence="2">
    <location>
        <begin position="224"/>
        <end position="397"/>
    </location>
</feature>
<organism evidence="3 4">
    <name type="scientific">Campylobacter magnus</name>
    <dbReference type="NCBI Taxonomy" id="3026462"/>
    <lineage>
        <taxon>Bacteria</taxon>
        <taxon>Pseudomonadati</taxon>
        <taxon>Campylobacterota</taxon>
        <taxon>Epsilonproteobacteria</taxon>
        <taxon>Campylobacterales</taxon>
        <taxon>Campylobacteraceae</taxon>
        <taxon>Campylobacter</taxon>
    </lineage>
</organism>
<comment type="caution">
    <text evidence="3">The sequence shown here is derived from an EMBL/GenBank/DDBJ whole genome shotgun (WGS) entry which is preliminary data.</text>
</comment>
<protein>
    <submittedName>
        <fullName evidence="3">DUF115 domain-containing protein</fullName>
    </submittedName>
</protein>
<gene>
    <name evidence="3" type="ORF">Q2362_00115</name>
</gene>
<dbReference type="PANTHER" id="PTHR41786">
    <property type="entry name" value="MOTILITY ACCESSORY FACTOR MAF"/>
    <property type="match status" value="1"/>
</dbReference>
<evidence type="ECO:0000256" key="1">
    <source>
        <dbReference type="SAM" id="Phobius"/>
    </source>
</evidence>
<feature type="transmembrane region" description="Helical" evidence="1">
    <location>
        <begin position="92"/>
        <end position="113"/>
    </location>
</feature>
<dbReference type="InterPro" id="IPR002826">
    <property type="entry name" value="MptE-like"/>
</dbReference>
<evidence type="ECO:0000259" key="2">
    <source>
        <dbReference type="Pfam" id="PF01973"/>
    </source>
</evidence>
<evidence type="ECO:0000313" key="4">
    <source>
        <dbReference type="Proteomes" id="UP001171111"/>
    </source>
</evidence>
<sequence length="630" mass="71144">MNSYEYEEQIKQICAKGDFSSLDTFEKNLIAIDSYSRALAKKLLETRGNHTYKVIFDDDLLGLNIDFGNGTRLYNDPKSEIKARSNELGAKYFLYPAIFMYGLGNGALISALLTNENHKTIIVFEPDIQVLFIVLNFIDFSAWLLKNRLVILDSDVCDFSMYCDLCGLDGVFKSCNIFELLINTPAYNVFLEDFAKVGQEFVQMFQWKLECYGADADDTMTGINQTLANIPDMLSSIPLSKIIKERKNKVKTAIIVSTGPSLTKQLELLKEIKDKATIISVDSSYEILKKQGIKPDFVVSLERIELTSKFFESPVSSFDDDTIFMLSSLTHKKSVEYVKARNYSLVLKPLNFELGFKDNDFGYLSGGHSCAHLGYDLAVALEHEKIVLIGQDLAFGNDNITHADGHAYKREANEKYDKLEQALAYGGKGQVLSTAVWGVFRKEFELLFQKNKTPAYNCTEGGSRIEGAIEKPFKELCEIIKNENKPKFSIPKSLSANEQSSKMLSYTAKLKSAVELGKDFVKKASDIDKTIKIALKSNNVELMKNTSQLARELKIIFENKLFESFFMQLCGTTIKTKEMELTKIIVQNIELNEKLKNALELDMALFKSVSGFVKQINESIEKYFLAKSKV</sequence>
<proteinExistence type="predicted"/>
<keyword evidence="4" id="KW-1185">Reference proteome</keyword>
<reference evidence="3 4" key="1">
    <citation type="submission" date="2023-06" db="EMBL/GenBank/DDBJ databases">
        <title>Campylobacter magnum sp. nov., isolated from cecal contents of domestic pigs (Sus scrofa domesticus).</title>
        <authorList>
            <person name="Papic B."/>
            <person name="Gruntar I."/>
        </authorList>
    </citation>
    <scope>NUCLEOTIDE SEQUENCE [LARGE SCALE GENOMIC DNA]</scope>
    <source>
        <strain evidence="4">34484-21</strain>
    </source>
</reference>
<keyword evidence="1" id="KW-1133">Transmembrane helix</keyword>